<reference evidence="2" key="3">
    <citation type="journal article" date="2017" name="Nature">
        <title>Genome sequence of the progenitor of the wheat D genome Aegilops tauschii.</title>
        <authorList>
            <person name="Luo M.C."/>
            <person name="Gu Y.Q."/>
            <person name="Puiu D."/>
            <person name="Wang H."/>
            <person name="Twardziok S.O."/>
            <person name="Deal K.R."/>
            <person name="Huo N."/>
            <person name="Zhu T."/>
            <person name="Wang L."/>
            <person name="Wang Y."/>
            <person name="McGuire P.E."/>
            <person name="Liu S."/>
            <person name="Long H."/>
            <person name="Ramasamy R.K."/>
            <person name="Rodriguez J.C."/>
            <person name="Van S.L."/>
            <person name="Yuan L."/>
            <person name="Wang Z."/>
            <person name="Xia Z."/>
            <person name="Xiao L."/>
            <person name="Anderson O.D."/>
            <person name="Ouyang S."/>
            <person name="Liang Y."/>
            <person name="Zimin A.V."/>
            <person name="Pertea G."/>
            <person name="Qi P."/>
            <person name="Bennetzen J.L."/>
            <person name="Dai X."/>
            <person name="Dawson M.W."/>
            <person name="Muller H.G."/>
            <person name="Kugler K."/>
            <person name="Rivarola-Duarte L."/>
            <person name="Spannagl M."/>
            <person name="Mayer K.F.X."/>
            <person name="Lu F.H."/>
            <person name="Bevan M.W."/>
            <person name="Leroy P."/>
            <person name="Li P."/>
            <person name="You F.M."/>
            <person name="Sun Q."/>
            <person name="Liu Z."/>
            <person name="Lyons E."/>
            <person name="Wicker T."/>
            <person name="Salzberg S.L."/>
            <person name="Devos K.M."/>
            <person name="Dvorak J."/>
        </authorList>
    </citation>
    <scope>NUCLEOTIDE SEQUENCE [LARGE SCALE GENOMIC DNA]</scope>
    <source>
        <strain evidence="2">cv. AL8/78</strain>
    </source>
</reference>
<reference evidence="3" key="2">
    <citation type="journal article" date="2017" name="Nat. Plants">
        <title>The Aegilops tauschii genome reveals multiple impacts of transposons.</title>
        <authorList>
            <person name="Zhao G."/>
            <person name="Zou C."/>
            <person name="Li K."/>
            <person name="Wang K."/>
            <person name="Li T."/>
            <person name="Gao L."/>
            <person name="Zhang X."/>
            <person name="Wang H."/>
            <person name="Yang Z."/>
            <person name="Liu X."/>
            <person name="Jiang W."/>
            <person name="Mao L."/>
            <person name="Kong X."/>
            <person name="Jiao Y."/>
            <person name="Jia J."/>
        </authorList>
    </citation>
    <scope>NUCLEOTIDE SEQUENCE [LARGE SCALE GENOMIC DNA]</scope>
    <source>
        <strain evidence="3">cv. AL8/78</strain>
    </source>
</reference>
<evidence type="ECO:0000256" key="1">
    <source>
        <dbReference type="SAM" id="MobiDB-lite"/>
    </source>
</evidence>
<dbReference type="Gramene" id="AET5Gv20770600.1">
    <property type="protein sequence ID" value="AET5Gv20770600.1"/>
    <property type="gene ID" value="AET5Gv20770600"/>
</dbReference>
<proteinExistence type="predicted"/>
<protein>
    <submittedName>
        <fullName evidence="2">Uncharacterized protein</fullName>
    </submittedName>
</protein>
<evidence type="ECO:0000313" key="3">
    <source>
        <dbReference type="Proteomes" id="UP000015105"/>
    </source>
</evidence>
<feature type="compositionally biased region" description="Low complexity" evidence="1">
    <location>
        <begin position="68"/>
        <end position="78"/>
    </location>
</feature>
<reference evidence="3" key="1">
    <citation type="journal article" date="2014" name="Science">
        <title>Ancient hybridizations among the ancestral genomes of bread wheat.</title>
        <authorList>
            <consortium name="International Wheat Genome Sequencing Consortium,"/>
            <person name="Marcussen T."/>
            <person name="Sandve S.R."/>
            <person name="Heier L."/>
            <person name="Spannagl M."/>
            <person name="Pfeifer M."/>
            <person name="Jakobsen K.S."/>
            <person name="Wulff B.B."/>
            <person name="Steuernagel B."/>
            <person name="Mayer K.F."/>
            <person name="Olsen O.A."/>
        </authorList>
    </citation>
    <scope>NUCLEOTIDE SEQUENCE [LARGE SCALE GENOMIC DNA]</scope>
    <source>
        <strain evidence="3">cv. AL8/78</strain>
    </source>
</reference>
<reference evidence="2" key="5">
    <citation type="journal article" date="2021" name="G3 (Bethesda)">
        <title>Aegilops tauschii genome assembly Aet v5.0 features greater sequence contiguity and improved annotation.</title>
        <authorList>
            <person name="Wang L."/>
            <person name="Zhu T."/>
            <person name="Rodriguez J.C."/>
            <person name="Deal K.R."/>
            <person name="Dubcovsky J."/>
            <person name="McGuire P.E."/>
            <person name="Lux T."/>
            <person name="Spannagl M."/>
            <person name="Mayer K.F.X."/>
            <person name="Baldrich P."/>
            <person name="Meyers B.C."/>
            <person name="Huo N."/>
            <person name="Gu Y.Q."/>
            <person name="Zhou H."/>
            <person name="Devos K.M."/>
            <person name="Bennetzen J.L."/>
            <person name="Unver T."/>
            <person name="Budak H."/>
            <person name="Gulick P.J."/>
            <person name="Galiba G."/>
            <person name="Kalapos B."/>
            <person name="Nelson D.R."/>
            <person name="Li P."/>
            <person name="You F.M."/>
            <person name="Luo M.C."/>
            <person name="Dvorak J."/>
        </authorList>
    </citation>
    <scope>NUCLEOTIDE SEQUENCE [LARGE SCALE GENOMIC DNA]</scope>
    <source>
        <strain evidence="2">cv. AL8/78</strain>
    </source>
</reference>
<sequence length="102" mass="11663">LPQLLVGERVLEGLLVLLRAPRVRGFHELRRRGGAFRLLALVLRLELDHHHLSPPVVAAVRPRRSRVRPQSSRKSSQPARERERGEDDFTVLAAIRNSLDPR</sequence>
<organism evidence="2 3">
    <name type="scientific">Aegilops tauschii subsp. strangulata</name>
    <name type="common">Goatgrass</name>
    <dbReference type="NCBI Taxonomy" id="200361"/>
    <lineage>
        <taxon>Eukaryota</taxon>
        <taxon>Viridiplantae</taxon>
        <taxon>Streptophyta</taxon>
        <taxon>Embryophyta</taxon>
        <taxon>Tracheophyta</taxon>
        <taxon>Spermatophyta</taxon>
        <taxon>Magnoliopsida</taxon>
        <taxon>Liliopsida</taxon>
        <taxon>Poales</taxon>
        <taxon>Poaceae</taxon>
        <taxon>BOP clade</taxon>
        <taxon>Pooideae</taxon>
        <taxon>Triticodae</taxon>
        <taxon>Triticeae</taxon>
        <taxon>Triticinae</taxon>
        <taxon>Aegilops</taxon>
    </lineage>
</organism>
<name>A0A453LHR2_AEGTS</name>
<dbReference type="EnsemblPlants" id="AET5Gv20770600.1">
    <property type="protein sequence ID" value="AET5Gv20770600.1"/>
    <property type="gene ID" value="AET5Gv20770600"/>
</dbReference>
<evidence type="ECO:0000313" key="2">
    <source>
        <dbReference type="EnsemblPlants" id="AET5Gv20770600.1"/>
    </source>
</evidence>
<accession>A0A453LHR2</accession>
<keyword evidence="3" id="KW-1185">Reference proteome</keyword>
<dbReference type="AlphaFoldDB" id="A0A453LHR2"/>
<dbReference type="Proteomes" id="UP000015105">
    <property type="component" value="Chromosome 5D"/>
</dbReference>
<feature type="region of interest" description="Disordered" evidence="1">
    <location>
        <begin position="60"/>
        <end position="87"/>
    </location>
</feature>
<reference evidence="2" key="4">
    <citation type="submission" date="2019-03" db="UniProtKB">
        <authorList>
            <consortium name="EnsemblPlants"/>
        </authorList>
    </citation>
    <scope>IDENTIFICATION</scope>
</reference>